<dbReference type="GO" id="GO:0022008">
    <property type="term" value="P:neurogenesis"/>
    <property type="evidence" value="ECO:0007669"/>
    <property type="project" value="TreeGrafter"/>
</dbReference>
<dbReference type="EC" id="2.7.10.1" evidence="2"/>
<dbReference type="Proteomes" id="UP000437017">
    <property type="component" value="Unassembled WGS sequence"/>
</dbReference>
<dbReference type="Pfam" id="PF07714">
    <property type="entry name" value="PK_Tyr_Ser-Thr"/>
    <property type="match status" value="2"/>
</dbReference>
<dbReference type="Pfam" id="PF01030">
    <property type="entry name" value="Recep_L_domain"/>
    <property type="match status" value="2"/>
</dbReference>
<evidence type="ECO:0000256" key="6">
    <source>
        <dbReference type="ARBA" id="ARBA00022741"/>
    </source>
</evidence>
<feature type="transmembrane region" description="Helical" evidence="17">
    <location>
        <begin position="1388"/>
        <end position="1409"/>
    </location>
</feature>
<dbReference type="InterPro" id="IPR050122">
    <property type="entry name" value="RTK"/>
</dbReference>
<evidence type="ECO:0000256" key="4">
    <source>
        <dbReference type="ARBA" id="ARBA00022679"/>
    </source>
</evidence>
<evidence type="ECO:0000256" key="9">
    <source>
        <dbReference type="ARBA" id="ARBA00022989"/>
    </source>
</evidence>
<keyword evidence="14" id="KW-0325">Glycoprotein</keyword>
<keyword evidence="10 17" id="KW-0472">Membrane</keyword>
<keyword evidence="20" id="KW-1185">Reference proteome</keyword>
<organism evidence="19 20">
    <name type="scientific">Balaenoptera physalus</name>
    <name type="common">Fin whale</name>
    <name type="synonym">Balaena physalus</name>
    <dbReference type="NCBI Taxonomy" id="9770"/>
    <lineage>
        <taxon>Eukaryota</taxon>
        <taxon>Metazoa</taxon>
        <taxon>Chordata</taxon>
        <taxon>Craniata</taxon>
        <taxon>Vertebrata</taxon>
        <taxon>Euteleostomi</taxon>
        <taxon>Mammalia</taxon>
        <taxon>Eutheria</taxon>
        <taxon>Laurasiatheria</taxon>
        <taxon>Artiodactyla</taxon>
        <taxon>Whippomorpha</taxon>
        <taxon>Cetacea</taxon>
        <taxon>Mysticeti</taxon>
        <taxon>Balaenopteridae</taxon>
        <taxon>Balaenoptera</taxon>
    </lineage>
</organism>
<dbReference type="CDD" id="cd12092">
    <property type="entry name" value="TM_ErbB4"/>
    <property type="match status" value="1"/>
</dbReference>
<dbReference type="PANTHER" id="PTHR24416:SF90">
    <property type="entry name" value="RECEPTOR TYROSINE-PROTEIN KINASE ERBB-4"/>
    <property type="match status" value="1"/>
</dbReference>
<evidence type="ECO:0000256" key="3">
    <source>
        <dbReference type="ARBA" id="ARBA00022553"/>
    </source>
</evidence>
<feature type="transmembrane region" description="Helical" evidence="17">
    <location>
        <begin position="1429"/>
        <end position="1451"/>
    </location>
</feature>
<keyword evidence="8 16" id="KW-0067">ATP-binding</keyword>
<dbReference type="PROSITE" id="PS50011">
    <property type="entry name" value="PROTEIN_KINASE_DOM"/>
    <property type="match status" value="1"/>
</dbReference>
<dbReference type="SUPFAM" id="SSF56112">
    <property type="entry name" value="Protein kinase-like (PK-like)"/>
    <property type="match status" value="1"/>
</dbReference>
<evidence type="ECO:0000256" key="12">
    <source>
        <dbReference type="ARBA" id="ARBA00023157"/>
    </source>
</evidence>
<dbReference type="InterPro" id="IPR049328">
    <property type="entry name" value="TM_ErbB1"/>
</dbReference>
<dbReference type="GO" id="GO:0009925">
    <property type="term" value="C:basal plasma membrane"/>
    <property type="evidence" value="ECO:0007669"/>
    <property type="project" value="TreeGrafter"/>
</dbReference>
<dbReference type="InterPro" id="IPR000494">
    <property type="entry name" value="Rcpt_L-dom"/>
</dbReference>
<evidence type="ECO:0000256" key="5">
    <source>
        <dbReference type="ARBA" id="ARBA00022692"/>
    </source>
</evidence>
<dbReference type="InterPro" id="IPR001245">
    <property type="entry name" value="Ser-Thr/Tyr_kinase_cat_dom"/>
</dbReference>
<dbReference type="FunFam" id="2.10.220.10:FF:000004">
    <property type="entry name" value="Receptor protein-tyrosine kinase"/>
    <property type="match status" value="1"/>
</dbReference>
<dbReference type="Pfam" id="PF00757">
    <property type="entry name" value="Furin-like"/>
    <property type="match status" value="1"/>
</dbReference>
<dbReference type="InterPro" id="IPR036941">
    <property type="entry name" value="Rcpt_L-dom_sf"/>
</dbReference>
<dbReference type="EMBL" id="SGJD01000192">
    <property type="protein sequence ID" value="KAB0406427.1"/>
    <property type="molecule type" value="Genomic_DNA"/>
</dbReference>
<evidence type="ECO:0000259" key="18">
    <source>
        <dbReference type="PROSITE" id="PS50011"/>
    </source>
</evidence>
<dbReference type="InterPro" id="IPR000719">
    <property type="entry name" value="Prot_kinase_dom"/>
</dbReference>
<keyword evidence="5 17" id="KW-0812">Transmembrane</keyword>
<protein>
    <recommendedName>
        <fullName evidence="2">receptor protein-tyrosine kinase</fullName>
        <ecNumber evidence="2">2.7.10.1</ecNumber>
    </recommendedName>
</protein>
<evidence type="ECO:0000256" key="11">
    <source>
        <dbReference type="ARBA" id="ARBA00023137"/>
    </source>
</evidence>
<dbReference type="GO" id="GO:0043066">
    <property type="term" value="P:negative regulation of apoptotic process"/>
    <property type="evidence" value="ECO:0007669"/>
    <property type="project" value="TreeGrafter"/>
</dbReference>
<dbReference type="Pfam" id="PF14843">
    <property type="entry name" value="GF_recep_IV"/>
    <property type="match status" value="1"/>
</dbReference>
<dbReference type="CDD" id="cd00064">
    <property type="entry name" value="FU"/>
    <property type="match status" value="3"/>
</dbReference>
<dbReference type="Gene3D" id="2.10.220.10">
    <property type="entry name" value="Hormone Receptor, Insulin-like Growth Factor Receptor 1, Chain A, domain 2"/>
    <property type="match status" value="3"/>
</dbReference>
<dbReference type="FunFam" id="2.10.220.10:FF:000001">
    <property type="entry name" value="Receptor protein-tyrosine kinase"/>
    <property type="match status" value="1"/>
</dbReference>
<dbReference type="InterPro" id="IPR006211">
    <property type="entry name" value="Furin-like_Cys-rich_dom"/>
</dbReference>
<dbReference type="InterPro" id="IPR007177">
    <property type="entry name" value="Tsr3_C"/>
</dbReference>
<accession>A0A6A1QFT6</accession>
<dbReference type="GO" id="GO:0005154">
    <property type="term" value="F:epidermal growth factor receptor binding"/>
    <property type="evidence" value="ECO:0007669"/>
    <property type="project" value="TreeGrafter"/>
</dbReference>
<dbReference type="GO" id="GO:0005524">
    <property type="term" value="F:ATP binding"/>
    <property type="evidence" value="ECO:0007669"/>
    <property type="project" value="UniProtKB-UniRule"/>
</dbReference>
<keyword evidence="6 16" id="KW-0547">Nucleotide-binding</keyword>
<evidence type="ECO:0000256" key="1">
    <source>
        <dbReference type="ARBA" id="ARBA00004479"/>
    </source>
</evidence>
<evidence type="ECO:0000256" key="10">
    <source>
        <dbReference type="ARBA" id="ARBA00023136"/>
    </source>
</evidence>
<dbReference type="Gene3D" id="3.80.20.20">
    <property type="entry name" value="Receptor L-domain"/>
    <property type="match status" value="4"/>
</dbReference>
<dbReference type="Gene3D" id="3.30.200.20">
    <property type="entry name" value="Phosphorylase Kinase, domain 1"/>
    <property type="match status" value="1"/>
</dbReference>
<dbReference type="Pfam" id="PF21314">
    <property type="entry name" value="TM_ErbB1"/>
    <property type="match status" value="1"/>
</dbReference>
<keyword evidence="11" id="KW-0829">Tyrosine-protein kinase</keyword>
<dbReference type="InterPro" id="IPR020635">
    <property type="entry name" value="Tyr_kinase_cat_dom"/>
</dbReference>
<dbReference type="SMART" id="SM00219">
    <property type="entry name" value="TyrKc"/>
    <property type="match status" value="1"/>
</dbReference>
<evidence type="ECO:0000256" key="13">
    <source>
        <dbReference type="ARBA" id="ARBA00023170"/>
    </source>
</evidence>
<keyword evidence="7" id="KW-0418">Kinase</keyword>
<feature type="binding site" evidence="16">
    <location>
        <position position="1527"/>
    </location>
    <ligand>
        <name>ATP</name>
        <dbReference type="ChEBI" id="CHEBI:30616"/>
    </ligand>
</feature>
<dbReference type="InterPro" id="IPR032778">
    <property type="entry name" value="GF_recep_IV"/>
</dbReference>
<proteinExistence type="predicted"/>
<sequence>MDFTEDVHREIFRVVYYGMCAGTENKLSSLSDLEQQYRALRKYYENCEVVMGNLEITSIEHNRDLSFLRVKENPNFKETLTNSKQMTKIKFNSEDFLNGNVICIPTKFKDNQMSMVPTNRDLKSVITLNILDTDVFVSSGESLEKIINDCGEKEQRKQTKSQEAVLPYNKPLFYYQSFEMLAKTLCFHGNIFAKHGIASQGLRIISAVQSFCDICEFAACPSPGSFIRCQPPDTSANMKGANGLTNTMSISNELTSAAERTKMHPTKTEEKKGERLHEELTIVLRTGTFKLEEKEKSQAKASFHIYSLSDMLQIKHYIILSIKYVEAVHSFIGTLLFYLNLGVSGTLGYGINLNGQLNDLFCIMWDKRIFKIKLPLNVMLQNLHCKHIDKSTSRKITGEMLDDFLMLEVEISIEYLLCLFEVNIKNIANIYTVIKSIREVTGYVLVALNQFRYLPLENLRIIRGTKLYEDRYALAIFLNYRKDGNFGLQELGLKNLTALEVVHLVKLNPIGKLQVSMETLVAGMRAARGQWGLSCMLALWELVYCDPPPSISHKLTLLDLVRFLGLGHRSSRLVLSPAADDTIRCSHHRLFLCQTGGDDTWEDAREPFVATDPLMEAFVATFCIQSFSELAVLWLQKFKWGKDLLDVNQQLLGKYLACSSLEWVPQAGKELLSRQVFANPNKPMVTPGCSETVLTVGMSLRIKALMPRAKDTAAAEEKARRGEGRHSSFWRIKADNLGYAISHDTGRATPCLAMAYPAHDTRGHILCIKKWIHFSQVRGTSFTKPANPRVKRADIVRVYELMKSKISVEAQKLILKILNGGVYVDQNKFLCYTDTIHWQDIVRNPWPSNLTLVSTNAYTKCTSHSQLLSKTKYQLMTQRRLMSFSVSELAETSIHCFGAEVGERLLVTLEGWSRGAGIPTVDVAISPALADAGDPQKIIARLKFLLVADFDEDLSLSSAVTRTVCAEQCDGRCYGPYVSDCCHRECAGGCSGPKDTDCFACMNFNDSGACVTQCPQTFVYNPTTFQLEHNFNAKYTYGAFCVKKCPHNFVVDSSSCVRACPSSKMEVEENGIKMCKPCTDICPKACDGIGTGSLMSAQTVDSSNIDKFINCTKINGNLIFLVTGFLNIQSWPPNMTDFSVFSNLVTIGGRVLYSGLSLLILKQQGITSLQFQSLKEISAGNIYITDNSNLCYYHTINWTTLFSTINQRIVIRDNRKAENCTAEGMVCNHLCSNDGCWGPGPDQCLSCRRFSRGRTCIESCNLYDGEFREFENGSICVECDPQCEKMEDGILTCHGPGPDNCTKCSHFKDGPNCVEKCPDGLQGANSFIFKYADQDRECHPCHPNCTQGRGINLESRAVSHALSSFCPKNLFSIVIVNTDYKLAKAFRLSFGSVAVPLVMTAFTTFGRAIPLYHNMLDYHVYVMNRTPLIAAGVIGGLFIIVIVGLTFAVYVRRKSIKKKRALRRFLETELVEPLTPSGTAPNQAQLRILKETELKRVKVLGSGAFGTVYKGIWVPEGETVKIPVAIKILNETTGPKANVEFMDLRHQINHIVHEKVLQGKVFQISQTYCVNGKVDCIYFTLYHQRGEIEKPGMFKVASKWLSGNVEALIMASMDHPHLVRLLGVCLSPTIQLVTQLMPHGCLLDYVHEHKDNIGSQLLLNWCVQIAKHKVSVI</sequence>
<evidence type="ECO:0000313" key="20">
    <source>
        <dbReference type="Proteomes" id="UP000437017"/>
    </source>
</evidence>
<dbReference type="SMART" id="SM00261">
    <property type="entry name" value="FU"/>
    <property type="match status" value="3"/>
</dbReference>
<dbReference type="Pfam" id="PF04034">
    <property type="entry name" value="Ribo_biogen_C"/>
    <property type="match status" value="1"/>
</dbReference>
<feature type="transmembrane region" description="Helical" evidence="17">
    <location>
        <begin position="1140"/>
        <end position="1161"/>
    </location>
</feature>
<dbReference type="GO" id="GO:0004714">
    <property type="term" value="F:transmembrane receptor protein tyrosine kinase activity"/>
    <property type="evidence" value="ECO:0007669"/>
    <property type="project" value="UniProtKB-EC"/>
</dbReference>
<keyword evidence="4" id="KW-0808">Transferase</keyword>
<dbReference type="InterPro" id="IPR017441">
    <property type="entry name" value="Protein_kinase_ATP_BS"/>
</dbReference>
<comment type="catalytic activity">
    <reaction evidence="15">
        <text>L-tyrosyl-[protein] + ATP = O-phospho-L-tyrosyl-[protein] + ADP + H(+)</text>
        <dbReference type="Rhea" id="RHEA:10596"/>
        <dbReference type="Rhea" id="RHEA-COMP:10136"/>
        <dbReference type="Rhea" id="RHEA-COMP:20101"/>
        <dbReference type="ChEBI" id="CHEBI:15378"/>
        <dbReference type="ChEBI" id="CHEBI:30616"/>
        <dbReference type="ChEBI" id="CHEBI:46858"/>
        <dbReference type="ChEBI" id="CHEBI:61978"/>
        <dbReference type="ChEBI" id="CHEBI:456216"/>
        <dbReference type="EC" id="2.7.10.1"/>
    </reaction>
</comment>
<dbReference type="GO" id="GO:0007169">
    <property type="term" value="P:cell surface receptor protein tyrosine kinase signaling pathway"/>
    <property type="evidence" value="ECO:0007669"/>
    <property type="project" value="TreeGrafter"/>
</dbReference>
<dbReference type="SUPFAM" id="SSF57184">
    <property type="entry name" value="Growth factor receptor domain"/>
    <property type="match status" value="2"/>
</dbReference>
<dbReference type="InterPro" id="IPR009030">
    <property type="entry name" value="Growth_fac_rcpt_cys_sf"/>
</dbReference>
<dbReference type="InterPro" id="IPR044912">
    <property type="entry name" value="Egfr_JX_dom"/>
</dbReference>
<dbReference type="GO" id="GO:0008284">
    <property type="term" value="P:positive regulation of cell population proliferation"/>
    <property type="evidence" value="ECO:0007669"/>
    <property type="project" value="TreeGrafter"/>
</dbReference>
<keyword evidence="9 17" id="KW-1133">Transmembrane helix</keyword>
<feature type="domain" description="Protein kinase" evidence="18">
    <location>
        <begin position="1494"/>
        <end position="1673"/>
    </location>
</feature>
<dbReference type="GO" id="GO:0043235">
    <property type="term" value="C:receptor complex"/>
    <property type="evidence" value="ECO:0007669"/>
    <property type="project" value="TreeGrafter"/>
</dbReference>
<evidence type="ECO:0000256" key="2">
    <source>
        <dbReference type="ARBA" id="ARBA00011902"/>
    </source>
</evidence>
<evidence type="ECO:0000256" key="17">
    <source>
        <dbReference type="SAM" id="Phobius"/>
    </source>
</evidence>
<name>A0A6A1QFT6_BALPH</name>
<evidence type="ECO:0000256" key="7">
    <source>
        <dbReference type="ARBA" id="ARBA00022777"/>
    </source>
</evidence>
<dbReference type="SUPFAM" id="SSF52058">
    <property type="entry name" value="L domain-like"/>
    <property type="match status" value="3"/>
</dbReference>
<keyword evidence="13" id="KW-0675">Receptor</keyword>
<evidence type="ECO:0000256" key="8">
    <source>
        <dbReference type="ARBA" id="ARBA00022840"/>
    </source>
</evidence>
<keyword evidence="12" id="KW-1015">Disulfide bond</keyword>
<dbReference type="PROSITE" id="PS00107">
    <property type="entry name" value="PROTEIN_KINASE_ATP"/>
    <property type="match status" value="1"/>
</dbReference>
<keyword evidence="3" id="KW-0597">Phosphoprotein</keyword>
<evidence type="ECO:0000256" key="15">
    <source>
        <dbReference type="ARBA" id="ARBA00051243"/>
    </source>
</evidence>
<evidence type="ECO:0000256" key="16">
    <source>
        <dbReference type="PROSITE-ProRule" id="PRU10141"/>
    </source>
</evidence>
<dbReference type="OrthoDB" id="6219513at2759"/>
<evidence type="ECO:0000256" key="14">
    <source>
        <dbReference type="ARBA" id="ARBA00023180"/>
    </source>
</evidence>
<dbReference type="InterPro" id="IPR011009">
    <property type="entry name" value="Kinase-like_dom_sf"/>
</dbReference>
<gene>
    <name evidence="19" type="ORF">E2I00_005804</name>
</gene>
<dbReference type="Gene3D" id="6.10.250.2930">
    <property type="match status" value="1"/>
</dbReference>
<evidence type="ECO:0000313" key="19">
    <source>
        <dbReference type="EMBL" id="KAB0406427.1"/>
    </source>
</evidence>
<comment type="subcellular location">
    <subcellularLocation>
        <location evidence="1">Membrane</location>
        <topology evidence="1">Single-pass type I membrane protein</topology>
    </subcellularLocation>
</comment>
<reference evidence="19 20" key="1">
    <citation type="journal article" date="2019" name="PLoS ONE">
        <title>Genomic analyses reveal an absence of contemporary introgressive admixture between fin whales and blue whales, despite known hybrids.</title>
        <authorList>
            <person name="Westbury M.V."/>
            <person name="Petersen B."/>
            <person name="Lorenzen E.D."/>
        </authorList>
    </citation>
    <scope>NUCLEOTIDE SEQUENCE [LARGE SCALE GENOMIC DNA]</scope>
    <source>
        <strain evidence="19">FinWhale-01</strain>
    </source>
</reference>
<dbReference type="InterPro" id="IPR006212">
    <property type="entry name" value="Furin_repeat"/>
</dbReference>
<dbReference type="PANTHER" id="PTHR24416">
    <property type="entry name" value="TYROSINE-PROTEIN KINASE RECEPTOR"/>
    <property type="match status" value="1"/>
</dbReference>
<comment type="caution">
    <text evidence="19">The sequence shown here is derived from an EMBL/GenBank/DDBJ whole genome shotgun (WGS) entry which is preliminary data.</text>
</comment>
<dbReference type="Gene3D" id="1.10.510.10">
    <property type="entry name" value="Transferase(Phosphotransferase) domain 1"/>
    <property type="match status" value="1"/>
</dbReference>